<dbReference type="OMA" id="WYSSEIW"/>
<dbReference type="VEuPathDB" id="AmoebaDB:EHI5A_134590"/>
<protein>
    <recommendedName>
        <fullName evidence="6">N-acetylmuraminidase</fullName>
    </recommendedName>
</protein>
<dbReference type="VEuPathDB" id="AmoebaDB:EHI_014400"/>
<dbReference type="InterPro" id="IPR051595">
    <property type="entry name" value="GH25_Enzymes"/>
</dbReference>
<dbReference type="AlphaFoldDB" id="A0A5K1VHR0"/>
<evidence type="ECO:0000256" key="3">
    <source>
        <dbReference type="SAM" id="SignalP"/>
    </source>
</evidence>
<keyword evidence="3" id="KW-0732">Signal</keyword>
<dbReference type="VEuPathDB" id="AmoebaDB:KM1_174650"/>
<proteinExistence type="predicted"/>
<comment type="caution">
    <text evidence="4">The sequence shown here is derived from an EMBL/GenBank/DDBJ whole genome shotgun (WGS) entry which is preliminary data.</text>
</comment>
<organism evidence="4 5">
    <name type="scientific">Entamoeba histolytica</name>
    <dbReference type="NCBI Taxonomy" id="5759"/>
    <lineage>
        <taxon>Eukaryota</taxon>
        <taxon>Amoebozoa</taxon>
        <taxon>Evosea</taxon>
        <taxon>Archamoebae</taxon>
        <taxon>Mastigamoebida</taxon>
        <taxon>Entamoebidae</taxon>
        <taxon>Entamoeba</taxon>
    </lineage>
</organism>
<keyword evidence="1" id="KW-0378">Hydrolase</keyword>
<keyword evidence="2" id="KW-0326">Glycosidase</keyword>
<dbReference type="PANTHER" id="PTHR23208:SF36">
    <property type="entry name" value="LYSOZYME-RELATED"/>
    <property type="match status" value="1"/>
</dbReference>
<dbReference type="VEuPathDB" id="AmoebaDB:EHI8A_164490"/>
<feature type="chain" id="PRO_5023823629" description="N-acetylmuraminidase" evidence="3">
    <location>
        <begin position="16"/>
        <end position="210"/>
    </location>
</feature>
<evidence type="ECO:0000256" key="1">
    <source>
        <dbReference type="ARBA" id="ARBA00022801"/>
    </source>
</evidence>
<evidence type="ECO:0008006" key="6">
    <source>
        <dbReference type="Google" id="ProtNLM"/>
    </source>
</evidence>
<gene>
    <name evidence="4" type="ORF">CL6EHI_014400</name>
</gene>
<accession>A0A5K1VHR0</accession>
<name>A0A5K1VHR0_ENTHI</name>
<feature type="signal peptide" evidence="3">
    <location>
        <begin position="1"/>
        <end position="15"/>
    </location>
</feature>
<dbReference type="GO" id="GO:0016798">
    <property type="term" value="F:hydrolase activity, acting on glycosyl bonds"/>
    <property type="evidence" value="ECO:0007669"/>
    <property type="project" value="UniProtKB-KW"/>
</dbReference>
<reference evidence="4 5" key="1">
    <citation type="submission" date="2016-05" db="EMBL/GenBank/DDBJ databases">
        <title>First whole genome sequencing of Entamoeba histolytica HM1:IMSS-clone-6.</title>
        <authorList>
            <person name="Mukherjee Avik.K."/>
            <person name="Izumyama S."/>
            <person name="Nakada-Tsukui K."/>
            <person name="Nozaki T."/>
        </authorList>
    </citation>
    <scope>NUCLEOTIDE SEQUENCE [LARGE SCALE GENOMIC DNA]</scope>
    <source>
        <strain evidence="4 5">HM1:IMSS clone 6</strain>
    </source>
</reference>
<evidence type="ECO:0000313" key="4">
    <source>
        <dbReference type="EMBL" id="GAT93570.1"/>
    </source>
</evidence>
<dbReference type="VEuPathDB" id="AmoebaDB:EHI7A_145460"/>
<dbReference type="Proteomes" id="UP000078387">
    <property type="component" value="Unassembled WGS sequence"/>
</dbReference>
<dbReference type="GO" id="GO:0007165">
    <property type="term" value="P:signal transduction"/>
    <property type="evidence" value="ECO:0007669"/>
    <property type="project" value="TreeGrafter"/>
</dbReference>
<dbReference type="PANTHER" id="PTHR23208">
    <property type="entry name" value="LYSOZYME PROTEIN"/>
    <property type="match status" value="1"/>
</dbReference>
<dbReference type="EMBL" id="BDEQ01000001">
    <property type="protein sequence ID" value="GAT93570.1"/>
    <property type="molecule type" value="Genomic_DNA"/>
</dbReference>
<evidence type="ECO:0000256" key="2">
    <source>
        <dbReference type="ARBA" id="ARBA00023295"/>
    </source>
</evidence>
<evidence type="ECO:0000313" key="5">
    <source>
        <dbReference type="Proteomes" id="UP000078387"/>
    </source>
</evidence>
<sequence length="210" mass="24460">MNCFIIALLCYIASAVRPIVNGPTSLDATKCLYEESYPKVAGFIGFNFTGRNNENAYKNNVNLITAGFIKENIFVVFRVCATCGTIQGQWNSFLRSTAHMQFEHIIFEIRKQYWYSSEVWNRMSFDQLMNVTADYPKSKYLLINQEEWNSMFYLDYHVPYTNKFKLIYSVPSGSCSDKYDFIPFAGYDNYAYKYIEHLQTSCGTSYNIFC</sequence>